<dbReference type="PROSITE" id="PS00108">
    <property type="entry name" value="PROTEIN_KINASE_ST"/>
    <property type="match status" value="1"/>
</dbReference>
<dbReference type="InterPro" id="IPR001245">
    <property type="entry name" value="Ser-Thr/Tyr_kinase_cat_dom"/>
</dbReference>
<organism evidence="3 4">
    <name type="scientific">Rhizoctonia solani</name>
    <dbReference type="NCBI Taxonomy" id="456999"/>
    <lineage>
        <taxon>Eukaryota</taxon>
        <taxon>Fungi</taxon>
        <taxon>Dikarya</taxon>
        <taxon>Basidiomycota</taxon>
        <taxon>Agaricomycotina</taxon>
        <taxon>Agaricomycetes</taxon>
        <taxon>Cantharellales</taxon>
        <taxon>Ceratobasidiaceae</taxon>
        <taxon>Rhizoctonia</taxon>
    </lineage>
</organism>
<name>A0A0K6GEZ4_9AGAM</name>
<feature type="compositionally biased region" description="Basic and acidic residues" evidence="1">
    <location>
        <begin position="586"/>
        <end position="598"/>
    </location>
</feature>
<dbReference type="Pfam" id="PF07714">
    <property type="entry name" value="PK_Tyr_Ser-Thr"/>
    <property type="match status" value="1"/>
</dbReference>
<protein>
    <submittedName>
        <fullName evidence="3">Peptidyl-glycine alpha-amidating monooxygenase</fullName>
    </submittedName>
</protein>
<keyword evidence="3" id="KW-0560">Oxidoreductase</keyword>
<dbReference type="SMART" id="SM00220">
    <property type="entry name" value="S_TKc"/>
    <property type="match status" value="1"/>
</dbReference>
<dbReference type="Proteomes" id="UP000044841">
    <property type="component" value="Unassembled WGS sequence"/>
</dbReference>
<dbReference type="GO" id="GO:0005524">
    <property type="term" value="F:ATP binding"/>
    <property type="evidence" value="ECO:0007669"/>
    <property type="project" value="InterPro"/>
</dbReference>
<dbReference type="CDD" id="cd00180">
    <property type="entry name" value="PKc"/>
    <property type="match status" value="1"/>
</dbReference>
<dbReference type="Pfam" id="PF00069">
    <property type="entry name" value="Pkinase"/>
    <property type="match status" value="2"/>
</dbReference>
<evidence type="ECO:0000313" key="3">
    <source>
        <dbReference type="EMBL" id="CUA77055.1"/>
    </source>
</evidence>
<feature type="compositionally biased region" description="Polar residues" evidence="1">
    <location>
        <begin position="987"/>
        <end position="997"/>
    </location>
</feature>
<dbReference type="InterPro" id="IPR051681">
    <property type="entry name" value="Ser/Thr_Kinases-Pseudokinases"/>
</dbReference>
<dbReference type="GO" id="GO:0004674">
    <property type="term" value="F:protein serine/threonine kinase activity"/>
    <property type="evidence" value="ECO:0007669"/>
    <property type="project" value="TreeGrafter"/>
</dbReference>
<dbReference type="AlphaFoldDB" id="A0A0K6GEZ4"/>
<proteinExistence type="predicted"/>
<dbReference type="InterPro" id="IPR008271">
    <property type="entry name" value="Ser/Thr_kinase_AS"/>
</dbReference>
<dbReference type="Gene3D" id="1.10.510.10">
    <property type="entry name" value="Transferase(Phosphotransferase) domain 1"/>
    <property type="match status" value="3"/>
</dbReference>
<feature type="compositionally biased region" description="Polar residues" evidence="1">
    <location>
        <begin position="610"/>
        <end position="619"/>
    </location>
</feature>
<reference evidence="3 4" key="1">
    <citation type="submission" date="2015-07" db="EMBL/GenBank/DDBJ databases">
        <authorList>
            <person name="Noorani M."/>
        </authorList>
    </citation>
    <scope>NUCLEOTIDE SEQUENCE [LARGE SCALE GENOMIC DNA]</scope>
    <source>
        <strain evidence="3">BBA 69670</strain>
    </source>
</reference>
<feature type="domain" description="Protein kinase" evidence="2">
    <location>
        <begin position="31"/>
        <end position="399"/>
    </location>
</feature>
<feature type="region of interest" description="Disordered" evidence="1">
    <location>
        <begin position="958"/>
        <end position="997"/>
    </location>
</feature>
<dbReference type="GO" id="GO:0004497">
    <property type="term" value="F:monooxygenase activity"/>
    <property type="evidence" value="ECO:0007669"/>
    <property type="project" value="UniProtKB-KW"/>
</dbReference>
<accession>A0A0K6GEZ4</accession>
<evidence type="ECO:0000256" key="1">
    <source>
        <dbReference type="SAM" id="MobiDB-lite"/>
    </source>
</evidence>
<evidence type="ECO:0000259" key="2">
    <source>
        <dbReference type="PROSITE" id="PS50011"/>
    </source>
</evidence>
<dbReference type="PROSITE" id="PS50011">
    <property type="entry name" value="PROTEIN_KINASE_DOM"/>
    <property type="match status" value="1"/>
</dbReference>
<feature type="region of interest" description="Disordered" evidence="1">
    <location>
        <begin position="586"/>
        <end position="622"/>
    </location>
</feature>
<sequence length="997" mass="110197">MSKIYTSPLWSGALGVTKDITKFVQVSRVSEDLYEEAGLGGSADIFSGEYTKQDGGVTRVAIKCIRAFNLEQNADEQPERLQKKLLRELKIWRTLSGGANIIELIGIMNGIGPFPSFVCELCPWNLQDYLERKTPPPRHTKMVRLLALRYQSLIQLVKSGKMADTLRGLSYMHSLESGPVAHGDMKLTNILVTSDEHALICDFGRSRQPTDQPYEAILSNSSPFAGTVRYMSPELFVPNSARPSPAADMWAYGCVALEENISVDNDGRAKISLFSFGRMLAALPLDAGVTATVESVLSFRWMSPELITTNNPQPTTESDMWTFGCVCFWLLTLLPPYASTSRDDLAGMEIMQGHPPATLARVVIKAGYDFESTPMARDALHSNLPNEIAIMAQIDHPRIHKLLGIDSSIEPKQLPRMVFEPLSQATLESVLNQNLIDFESRMRILQDLASAITYLHSHDNGSIAHGNICPTNIYIFPDGSAKLTNFTCAFQYIISADPSPPHQWSEAIAMAEEPSLYRSPESRTVPGSELELVFPTLTGDVWSFGVVMLSSFSARFRIVDLENYSLALDAGDSPLELEGVGEECDVRMAGKSSSERRGTRSTSGAGPNLAPSNTSTQTSKSHKSRVAAASVLVTKTDMFEDWASVVKVQLAIETELPDTATFEVIKTLQARSLVFPKWLKQPSSKNWVMPPAYKKWQDKICSTLNGSTGQEYSFAEGRELDSGFPFAMSIIAQLCHHQERIRSNATRTGLTSKTDLRFLLDGLIMHGCDGDGDEFLIYSTDQKLKLPEIKPSEISEKVNVATTTADGVTSLDINDFKPYIRLVGHRAAMSPFSTKPPTFQLILVHCVVEYEREGTGENQMKMGIVSALYQKKVLGIQQQFAFGIFQYSGDGLQVVAGIWEGDIIKLYHIGDYSLRDPVSLIEFHLLLLAIKRLAAKYKQQLVDSSDALLNALKAKPPTHKWATPETRGTSTIPETPEEQDDPLQHGEGSSFQHGWAP</sequence>
<dbReference type="InterPro" id="IPR000719">
    <property type="entry name" value="Prot_kinase_dom"/>
</dbReference>
<dbReference type="SUPFAM" id="SSF56112">
    <property type="entry name" value="Protein kinase-like (PK-like)"/>
    <property type="match status" value="3"/>
</dbReference>
<dbReference type="EMBL" id="CYGV01001764">
    <property type="protein sequence ID" value="CUA77055.1"/>
    <property type="molecule type" value="Genomic_DNA"/>
</dbReference>
<keyword evidence="3" id="KW-0503">Monooxygenase</keyword>
<gene>
    <name evidence="3" type="ORF">RSOLAG22IIIB_12519</name>
</gene>
<evidence type="ECO:0000313" key="4">
    <source>
        <dbReference type="Proteomes" id="UP000044841"/>
    </source>
</evidence>
<dbReference type="PANTHER" id="PTHR44329">
    <property type="entry name" value="SERINE/THREONINE-PROTEIN KINASE TNNI3K-RELATED"/>
    <property type="match status" value="1"/>
</dbReference>
<keyword evidence="4" id="KW-1185">Reference proteome</keyword>
<dbReference type="InterPro" id="IPR011009">
    <property type="entry name" value="Kinase-like_dom_sf"/>
</dbReference>